<proteinExistence type="predicted"/>
<dbReference type="PANTHER" id="PTHR33240">
    <property type="entry name" value="OS08G0508500 PROTEIN"/>
    <property type="match status" value="1"/>
</dbReference>
<dbReference type="Gene3D" id="2.40.70.10">
    <property type="entry name" value="Acid Proteases"/>
    <property type="match status" value="1"/>
</dbReference>
<dbReference type="CDD" id="cd00303">
    <property type="entry name" value="retropepsin_like"/>
    <property type="match status" value="1"/>
</dbReference>
<protein>
    <submittedName>
        <fullName evidence="2">Uncharacterized protein LOC108986527</fullName>
    </submittedName>
</protein>
<dbReference type="OrthoDB" id="1624859at2759"/>
<dbReference type="Proteomes" id="UP000235220">
    <property type="component" value="Chromosome 6"/>
</dbReference>
<reference evidence="2" key="1">
    <citation type="submission" date="2025-08" db="UniProtKB">
        <authorList>
            <consortium name="RefSeq"/>
        </authorList>
    </citation>
    <scope>IDENTIFICATION</scope>
    <source>
        <tissue evidence="2">Leaves</tissue>
    </source>
</reference>
<accession>A0A2I4E5P3</accession>
<dbReference type="RefSeq" id="XP_018814717.1">
    <property type="nucleotide sequence ID" value="XM_018959172.1"/>
</dbReference>
<organism evidence="1 2">
    <name type="scientific">Juglans regia</name>
    <name type="common">English walnut</name>
    <dbReference type="NCBI Taxonomy" id="51240"/>
    <lineage>
        <taxon>Eukaryota</taxon>
        <taxon>Viridiplantae</taxon>
        <taxon>Streptophyta</taxon>
        <taxon>Embryophyta</taxon>
        <taxon>Tracheophyta</taxon>
        <taxon>Spermatophyta</taxon>
        <taxon>Magnoliopsida</taxon>
        <taxon>eudicotyledons</taxon>
        <taxon>Gunneridae</taxon>
        <taxon>Pentapetalae</taxon>
        <taxon>rosids</taxon>
        <taxon>fabids</taxon>
        <taxon>Fagales</taxon>
        <taxon>Juglandaceae</taxon>
        <taxon>Juglans</taxon>
    </lineage>
</organism>
<dbReference type="AlphaFoldDB" id="A0A2I4E5P3"/>
<dbReference type="SUPFAM" id="SSF50630">
    <property type="entry name" value="Acid proteases"/>
    <property type="match status" value="1"/>
</dbReference>
<name>A0A2I4E5P3_JUGRE</name>
<evidence type="ECO:0000313" key="1">
    <source>
        <dbReference type="Proteomes" id="UP000235220"/>
    </source>
</evidence>
<keyword evidence="1" id="KW-1185">Reference proteome</keyword>
<sequence length="183" mass="20109">MQGKRLPYLGRPTQGRPAQIANYWTRRVLIDNGSSADILFWEAFSRMGISPNRLWPVPMPLKGFTGDTIQPAGANALFVLVGVAPKTTSLMVDLLVVKAPSSYNVILGRPSLNQMKVVTSTYHLKVKFPTACGVGEMRGEQQAARDGYTREMKSKVVIIQTLASSRKQLAEPVPPVRTGQVQE</sequence>
<dbReference type="InParanoid" id="A0A2I4E5P3"/>
<evidence type="ECO:0000313" key="2">
    <source>
        <dbReference type="RefSeq" id="XP_018814717.1"/>
    </source>
</evidence>
<dbReference type="InterPro" id="IPR021109">
    <property type="entry name" value="Peptidase_aspartic_dom_sf"/>
</dbReference>
<dbReference type="PANTHER" id="PTHR33240:SF17">
    <property type="entry name" value="EUKARYOTIC PEPTIDE CHAIN RELEASE FACTOR GTP-BINDING SUBUNIT-LIKE"/>
    <property type="match status" value="1"/>
</dbReference>
<gene>
    <name evidence="2" type="primary">LOC108986527</name>
</gene>
<dbReference type="KEGG" id="jre:108986527"/>
<dbReference type="GeneID" id="108986527"/>